<dbReference type="InterPro" id="IPR053967">
    <property type="entry name" value="LlgE_F_G-like_D1"/>
</dbReference>
<dbReference type="PANTHER" id="PTHR30435">
    <property type="entry name" value="FLAGELLAR PROTEIN"/>
    <property type="match status" value="1"/>
</dbReference>
<dbReference type="SUPFAM" id="SSF117143">
    <property type="entry name" value="Flagellar hook protein flgE"/>
    <property type="match status" value="1"/>
</dbReference>
<reference evidence="6" key="2">
    <citation type="submission" date="2020-09" db="EMBL/GenBank/DDBJ databases">
        <authorList>
            <person name="Sun Q."/>
            <person name="Zhou Y."/>
        </authorList>
    </citation>
    <scope>NUCLEOTIDE SEQUENCE</scope>
    <source>
        <strain evidence="6">CGMCC 1.15371</strain>
    </source>
</reference>
<keyword evidence="2" id="KW-0975">Bacterial flagellum</keyword>
<keyword evidence="6" id="KW-0282">Flagellum</keyword>
<reference evidence="6" key="1">
    <citation type="journal article" date="2014" name="Int. J. Syst. Evol. Microbiol.">
        <title>Complete genome sequence of Corynebacterium casei LMG S-19264T (=DSM 44701T), isolated from a smear-ripened cheese.</title>
        <authorList>
            <consortium name="US DOE Joint Genome Institute (JGI-PGF)"/>
            <person name="Walter F."/>
            <person name="Albersmeier A."/>
            <person name="Kalinowski J."/>
            <person name="Ruckert C."/>
        </authorList>
    </citation>
    <scope>NUCLEOTIDE SEQUENCE</scope>
    <source>
        <strain evidence="6">CGMCC 1.15371</strain>
    </source>
</reference>
<evidence type="ECO:0000259" key="3">
    <source>
        <dbReference type="Pfam" id="PF00460"/>
    </source>
</evidence>
<dbReference type="Pfam" id="PF22692">
    <property type="entry name" value="LlgE_F_G_D1"/>
    <property type="match status" value="1"/>
</dbReference>
<comment type="caution">
    <text evidence="6">The sequence shown here is derived from an EMBL/GenBank/DDBJ whole genome shotgun (WGS) entry which is preliminary data.</text>
</comment>
<dbReference type="Proteomes" id="UP000628775">
    <property type="component" value="Unassembled WGS sequence"/>
</dbReference>
<dbReference type="GO" id="GO:0009425">
    <property type="term" value="C:bacterial-type flagellum basal body"/>
    <property type="evidence" value="ECO:0007669"/>
    <property type="project" value="UniProtKB-SubCell"/>
</dbReference>
<organism evidence="6 7">
    <name type="scientific">Pullulanibacillus camelliae</name>
    <dbReference type="NCBI Taxonomy" id="1707096"/>
    <lineage>
        <taxon>Bacteria</taxon>
        <taxon>Bacillati</taxon>
        <taxon>Bacillota</taxon>
        <taxon>Bacilli</taxon>
        <taxon>Bacillales</taxon>
        <taxon>Sporolactobacillaceae</taxon>
        <taxon>Pullulanibacillus</taxon>
    </lineage>
</organism>
<keyword evidence="7" id="KW-1185">Reference proteome</keyword>
<evidence type="ECO:0000259" key="5">
    <source>
        <dbReference type="Pfam" id="PF22692"/>
    </source>
</evidence>
<protein>
    <submittedName>
        <fullName evidence="6">Flagellar hook-basal body complex protein FlhO</fullName>
    </submittedName>
</protein>
<dbReference type="EMBL" id="BMIR01000001">
    <property type="protein sequence ID" value="GGE28206.1"/>
    <property type="molecule type" value="Genomic_DNA"/>
</dbReference>
<dbReference type="AlphaFoldDB" id="A0A8J2VJ27"/>
<dbReference type="Pfam" id="PF00460">
    <property type="entry name" value="Flg_bb_rod"/>
    <property type="match status" value="1"/>
</dbReference>
<dbReference type="InterPro" id="IPR010930">
    <property type="entry name" value="Flg_bb/hook_C_dom"/>
</dbReference>
<dbReference type="RefSeq" id="WP_188688197.1">
    <property type="nucleotide sequence ID" value="NZ_BMIR01000001.1"/>
</dbReference>
<dbReference type="InterPro" id="IPR037925">
    <property type="entry name" value="FlgE/F/G-like"/>
</dbReference>
<gene>
    <name evidence="6" type="primary">flhO</name>
    <name evidence="6" type="ORF">GCM10011391_03410</name>
</gene>
<evidence type="ECO:0000313" key="6">
    <source>
        <dbReference type="EMBL" id="GGE28206.1"/>
    </source>
</evidence>
<comment type="subcellular location">
    <subcellularLocation>
        <location evidence="2">Bacterial flagellum basal body</location>
    </subcellularLocation>
</comment>
<keyword evidence="6" id="KW-0969">Cilium</keyword>
<dbReference type="InterPro" id="IPR001444">
    <property type="entry name" value="Flag_bb_rod_N"/>
</dbReference>
<dbReference type="PANTHER" id="PTHR30435:SF19">
    <property type="entry name" value="FLAGELLAR BASAL-BODY ROD PROTEIN FLGG"/>
    <property type="match status" value="1"/>
</dbReference>
<dbReference type="InterPro" id="IPR020013">
    <property type="entry name" value="Flagellar_FlgE/F/G"/>
</dbReference>
<keyword evidence="6" id="KW-0966">Cell projection</keyword>
<evidence type="ECO:0000256" key="1">
    <source>
        <dbReference type="ARBA" id="ARBA00009677"/>
    </source>
</evidence>
<name>A0A8J2VJ27_9BACL</name>
<feature type="domain" description="Flagellar hook protein FlgE/F/G-like D1" evidence="5">
    <location>
        <begin position="109"/>
        <end position="169"/>
    </location>
</feature>
<evidence type="ECO:0000259" key="4">
    <source>
        <dbReference type="Pfam" id="PF06429"/>
    </source>
</evidence>
<dbReference type="Pfam" id="PF06429">
    <property type="entry name" value="Flg_bbr_C"/>
    <property type="match status" value="1"/>
</dbReference>
<proteinExistence type="inferred from homology"/>
<comment type="similarity">
    <text evidence="1 2">Belongs to the flagella basal body rod proteins family.</text>
</comment>
<evidence type="ECO:0000313" key="7">
    <source>
        <dbReference type="Proteomes" id="UP000628775"/>
    </source>
</evidence>
<dbReference type="GO" id="GO:0071978">
    <property type="term" value="P:bacterial-type flagellum-dependent swarming motility"/>
    <property type="evidence" value="ECO:0007669"/>
    <property type="project" value="TreeGrafter"/>
</dbReference>
<dbReference type="NCBIfam" id="TIGR03506">
    <property type="entry name" value="FlgEFG_subfam"/>
    <property type="match status" value="1"/>
</dbReference>
<dbReference type="InterPro" id="IPR019776">
    <property type="entry name" value="Flagellar_basal_body_rod_CS"/>
</dbReference>
<feature type="domain" description="Flagellar basal body rod protein N-terminal" evidence="3">
    <location>
        <begin position="6"/>
        <end position="35"/>
    </location>
</feature>
<dbReference type="PROSITE" id="PS00588">
    <property type="entry name" value="FLAGELLA_BB_ROD"/>
    <property type="match status" value="1"/>
</dbReference>
<evidence type="ECO:0000256" key="2">
    <source>
        <dbReference type="RuleBase" id="RU362116"/>
    </source>
</evidence>
<sequence length="271" mass="29279">MLRGYYTAASGMLAQMQRQQVITNNLANVNTPGYKADQSSLHSFKNMLIQRLDPSDPSNTSLGELSTGVYLQEDIPDFSLGSVSQTKKSTDFALVPTQVPTNPNTGQAGTLFFTVQQADGSVAYTRNGQFAVDPRGRLETANGDLVMGANGQPITVASEDFKVAADGRIYENNRVTGRIDVAYAADPNQMVKLGNDLYKAGTNGDRLPSALGNQQIGFNIKQGFIEGSNVSPEQSMTDLMGAYRTFQANQQVLKAYDQSMQLVANKVGQVE</sequence>
<accession>A0A8J2VJ27</accession>
<feature type="domain" description="Flagellar basal-body/hook protein C-terminal" evidence="4">
    <location>
        <begin position="221"/>
        <end position="263"/>
    </location>
</feature>